<feature type="region of interest" description="Disordered" evidence="1">
    <location>
        <begin position="268"/>
        <end position="293"/>
    </location>
</feature>
<protein>
    <submittedName>
        <fullName evidence="2">Uncharacterized protein</fullName>
    </submittedName>
</protein>
<feature type="region of interest" description="Disordered" evidence="1">
    <location>
        <begin position="143"/>
        <end position="174"/>
    </location>
</feature>
<reference evidence="2" key="1">
    <citation type="submission" date="2018-06" db="EMBL/GenBank/DDBJ databases">
        <authorList>
            <person name="Zhirakovskaya E."/>
        </authorList>
    </citation>
    <scope>NUCLEOTIDE SEQUENCE</scope>
</reference>
<dbReference type="EMBL" id="UOGB01000237">
    <property type="protein sequence ID" value="VAX22401.1"/>
    <property type="molecule type" value="Genomic_DNA"/>
</dbReference>
<name>A0A3B1C6Y8_9ZZZZ</name>
<evidence type="ECO:0000256" key="1">
    <source>
        <dbReference type="SAM" id="MobiDB-lite"/>
    </source>
</evidence>
<proteinExistence type="predicted"/>
<accession>A0A3B1C6Y8</accession>
<gene>
    <name evidence="2" type="ORF">MNBD_NITROSPINAE03-27</name>
</gene>
<dbReference type="AlphaFoldDB" id="A0A3B1C6Y8"/>
<organism evidence="2">
    <name type="scientific">hydrothermal vent metagenome</name>
    <dbReference type="NCBI Taxonomy" id="652676"/>
    <lineage>
        <taxon>unclassified sequences</taxon>
        <taxon>metagenomes</taxon>
        <taxon>ecological metagenomes</taxon>
    </lineage>
</organism>
<evidence type="ECO:0000313" key="2">
    <source>
        <dbReference type="EMBL" id="VAX22401.1"/>
    </source>
</evidence>
<sequence>MDFSDLTSVNQKLTFSLTADVEAKQHSCLARKIKGALMAVVISNRDKGRLTLSVDDDIYFFHDLNDETCVTRARIAQNQSYPLVIVDMIAEPVPISGPKEPPLPSMLEGIESVENDHLVMPEPVAEPTAGLSGIESIDVEPVDETPENELLSESLQPGAEEEVGGEPPETDAGKSGELLVERVDMEDVIVLDDELMNIPDIDTSELEAELEADIADSLEEKVEETDSQESERAYGELDGFEEVYADDSLEDMEIKQSELLDIGEIGGQEPVSEADGARKSSESHVQSPEALKEPVGVEAEPFEDFFGFEFVVVDSATAEKLEGVINKYSSAQRLSFDAAEEIEDLDFSENNDEDDDGVKEAFSLKNLLTRAGRVENRAERFSGNAADNQLSFVSEISQGRSDPIRSAICLKIDKTGIHAALDGPLPDGACVLLMVNRSWNPPLRFDAVAVLLDSESGANGISSGKLRFIAIHSDDAGSLDDYLRRGSEYLSLLKQMTHG</sequence>